<dbReference type="EMBL" id="AYKW01000069">
    <property type="protein sequence ID" value="PIL22667.1"/>
    <property type="molecule type" value="Genomic_DNA"/>
</dbReference>
<reference evidence="1 2" key="1">
    <citation type="journal article" date="2015" name="Sci. Rep.">
        <title>Chromosome-level genome map provides insights into diverse defense mechanisms in the medicinal fungus Ganoderma sinense.</title>
        <authorList>
            <person name="Zhu Y."/>
            <person name="Xu J."/>
            <person name="Sun C."/>
            <person name="Zhou S."/>
            <person name="Xu H."/>
            <person name="Nelson D.R."/>
            <person name="Qian J."/>
            <person name="Song J."/>
            <person name="Luo H."/>
            <person name="Xiang L."/>
            <person name="Li Y."/>
            <person name="Xu Z."/>
            <person name="Ji A."/>
            <person name="Wang L."/>
            <person name="Lu S."/>
            <person name="Hayward A."/>
            <person name="Sun W."/>
            <person name="Li X."/>
            <person name="Schwartz D.C."/>
            <person name="Wang Y."/>
            <person name="Chen S."/>
        </authorList>
    </citation>
    <scope>NUCLEOTIDE SEQUENCE [LARGE SCALE GENOMIC DNA]</scope>
    <source>
        <strain evidence="1 2">ZZ0214-1</strain>
    </source>
</reference>
<proteinExistence type="predicted"/>
<evidence type="ECO:0000313" key="1">
    <source>
        <dbReference type="EMBL" id="PIL22667.1"/>
    </source>
</evidence>
<keyword evidence="2" id="KW-1185">Reference proteome</keyword>
<organism evidence="1 2">
    <name type="scientific">Ganoderma sinense ZZ0214-1</name>
    <dbReference type="NCBI Taxonomy" id="1077348"/>
    <lineage>
        <taxon>Eukaryota</taxon>
        <taxon>Fungi</taxon>
        <taxon>Dikarya</taxon>
        <taxon>Basidiomycota</taxon>
        <taxon>Agaricomycotina</taxon>
        <taxon>Agaricomycetes</taxon>
        <taxon>Polyporales</taxon>
        <taxon>Polyporaceae</taxon>
        <taxon>Ganoderma</taxon>
    </lineage>
</organism>
<accession>A0A2G8RMC2</accession>
<gene>
    <name evidence="1" type="ORF">GSI_15360</name>
</gene>
<evidence type="ECO:0000313" key="2">
    <source>
        <dbReference type="Proteomes" id="UP000230002"/>
    </source>
</evidence>
<name>A0A2G8RMC2_9APHY</name>
<sequence length="137" mass="14952">MALHTDGSLTRSPFGGAHGICLEHFPATQVVPACTLAWLRDHRGLHNLSQPVVSWTSVPPLRCRLDIEVEVEAPGPRAPPPVLAHGAWTLQVLRAPKHLVVRSRYTSRPSGPTLQLYCCRRTAGHDAIVNLNACSRS</sequence>
<protein>
    <submittedName>
        <fullName evidence="1">Uncharacterized protein</fullName>
    </submittedName>
</protein>
<dbReference type="AlphaFoldDB" id="A0A2G8RMC2"/>
<comment type="caution">
    <text evidence="1">The sequence shown here is derived from an EMBL/GenBank/DDBJ whole genome shotgun (WGS) entry which is preliminary data.</text>
</comment>
<dbReference type="Proteomes" id="UP000230002">
    <property type="component" value="Unassembled WGS sequence"/>
</dbReference>